<gene>
    <name evidence="4" type="ORF">BZA70DRAFT_307654</name>
</gene>
<dbReference type="InterPro" id="IPR035985">
    <property type="entry name" value="Ubiquitin-activating_enz"/>
</dbReference>
<dbReference type="Gene3D" id="3.40.250.10">
    <property type="entry name" value="Rhodanese-like domain"/>
    <property type="match status" value="1"/>
</dbReference>
<dbReference type="PROSITE" id="PS50206">
    <property type="entry name" value="RHODANESE_3"/>
    <property type="match status" value="1"/>
</dbReference>
<evidence type="ECO:0000313" key="5">
    <source>
        <dbReference type="Proteomes" id="UP001498771"/>
    </source>
</evidence>
<dbReference type="InterPro" id="IPR036873">
    <property type="entry name" value="Rhodanese-like_dom_sf"/>
</dbReference>
<dbReference type="Pfam" id="PF00899">
    <property type="entry name" value="ThiF"/>
    <property type="match status" value="1"/>
</dbReference>
<sequence>MDRRAQLQAQISLLQRELDSLSVSSSPPSSSSSSDPSSSILSLDEYTRYGRQMLVPELGKPGQLSLRASSVLVVGAGGLGSPALLYLAGAGVGRIGIVDHDTVSLSNLPRQTLYTVADVGLLKVDAAVSHLRQRNPSLAYTAYPHALTADIALEIVAGYDVVLDCTDSPMSRYLLGDATSILDIPLVSASALRTEAQLLVLNRTHYASPDRADAPCYRCIFPSPPSYVDACSDAGIVGPVVGTAGVLQALEAIKLLAARAHPELYGEIPGMLLFNTMSARPFRTIRMRRRQQSCKVCGAQPEITKQTVAKFDYAEFCHTAQSYPDMAQYSIPVADLARVLNKQEQVHLIDVRDKTQFEICALPGSIHIPLSHFLSGKLSSEQIAMLEDQRTNYIVCRYGNDSRTAVKWIRENLNAEKTFNVWAQE</sequence>
<dbReference type="PANTHER" id="PTHR10953">
    <property type="entry name" value="UBIQUITIN-ACTIVATING ENZYME E1"/>
    <property type="match status" value="1"/>
</dbReference>
<proteinExistence type="predicted"/>
<dbReference type="GeneID" id="90040347"/>
<accession>A0ABR1EZB2</accession>
<dbReference type="Gene3D" id="3.40.50.720">
    <property type="entry name" value="NAD(P)-binding Rossmann-like Domain"/>
    <property type="match status" value="1"/>
</dbReference>
<comment type="caution">
    <text evidence="4">The sequence shown here is derived from an EMBL/GenBank/DDBJ whole genome shotgun (WGS) entry which is preliminary data.</text>
</comment>
<reference evidence="4 5" key="1">
    <citation type="submission" date="2024-03" db="EMBL/GenBank/DDBJ databases">
        <title>Genome-scale model development and genomic sequencing of the oleaginous clade Lipomyces.</title>
        <authorList>
            <consortium name="Lawrence Berkeley National Laboratory"/>
            <person name="Czajka J.J."/>
            <person name="Han Y."/>
            <person name="Kim J."/>
            <person name="Mondo S.J."/>
            <person name="Hofstad B.A."/>
            <person name="Robles A."/>
            <person name="Haridas S."/>
            <person name="Riley R."/>
            <person name="LaButti K."/>
            <person name="Pangilinan J."/>
            <person name="Andreopoulos W."/>
            <person name="Lipzen A."/>
            <person name="Yan J."/>
            <person name="Wang M."/>
            <person name="Ng V."/>
            <person name="Grigoriev I.V."/>
            <person name="Spatafora J.W."/>
            <person name="Magnuson J.K."/>
            <person name="Baker S.E."/>
            <person name="Pomraning K.R."/>
        </authorList>
    </citation>
    <scope>NUCLEOTIDE SEQUENCE [LARGE SCALE GENOMIC DNA]</scope>
    <source>
        <strain evidence="4 5">Phaff 52-87</strain>
    </source>
</reference>
<dbReference type="InterPro" id="IPR001763">
    <property type="entry name" value="Rhodanese-like_dom"/>
</dbReference>
<dbReference type="CDD" id="cd00757">
    <property type="entry name" value="ThiF_MoeB_HesA_family"/>
    <property type="match status" value="1"/>
</dbReference>
<feature type="domain" description="Rhodanese" evidence="3">
    <location>
        <begin position="342"/>
        <end position="411"/>
    </location>
</feature>
<dbReference type="Pfam" id="PF00581">
    <property type="entry name" value="Rhodanese"/>
    <property type="match status" value="1"/>
</dbReference>
<organism evidence="4 5">
    <name type="scientific">Myxozyma melibiosi</name>
    <dbReference type="NCBI Taxonomy" id="54550"/>
    <lineage>
        <taxon>Eukaryota</taxon>
        <taxon>Fungi</taxon>
        <taxon>Dikarya</taxon>
        <taxon>Ascomycota</taxon>
        <taxon>Saccharomycotina</taxon>
        <taxon>Lipomycetes</taxon>
        <taxon>Lipomycetales</taxon>
        <taxon>Lipomycetaceae</taxon>
        <taxon>Myxozyma</taxon>
    </lineage>
</organism>
<keyword evidence="1" id="KW-0808">Transferase</keyword>
<keyword evidence="1" id="KW-0548">Nucleotidyltransferase</keyword>
<dbReference type="EMBL" id="JBBJBU010000014">
    <property type="protein sequence ID" value="KAK7202957.1"/>
    <property type="molecule type" value="Genomic_DNA"/>
</dbReference>
<evidence type="ECO:0000259" key="3">
    <source>
        <dbReference type="PROSITE" id="PS50206"/>
    </source>
</evidence>
<name>A0ABR1EZB2_9ASCO</name>
<keyword evidence="5" id="KW-1185">Reference proteome</keyword>
<evidence type="ECO:0000256" key="1">
    <source>
        <dbReference type="ARBA" id="ARBA00022695"/>
    </source>
</evidence>
<dbReference type="RefSeq" id="XP_064765990.1">
    <property type="nucleotide sequence ID" value="XM_064914835.1"/>
</dbReference>
<evidence type="ECO:0000313" key="4">
    <source>
        <dbReference type="EMBL" id="KAK7202957.1"/>
    </source>
</evidence>
<dbReference type="SUPFAM" id="SSF69572">
    <property type="entry name" value="Activating enzymes of the ubiquitin-like proteins"/>
    <property type="match status" value="1"/>
</dbReference>
<dbReference type="InterPro" id="IPR000594">
    <property type="entry name" value="ThiF_NAD_FAD-bd"/>
</dbReference>
<dbReference type="PANTHER" id="PTHR10953:SF102">
    <property type="entry name" value="ADENYLYLTRANSFERASE AND SULFURTRANSFERASE MOCS3"/>
    <property type="match status" value="1"/>
</dbReference>
<dbReference type="Proteomes" id="UP001498771">
    <property type="component" value="Unassembled WGS sequence"/>
</dbReference>
<protein>
    <submittedName>
        <fullName evidence="4">Molybdenum cofactor CnxF</fullName>
    </submittedName>
</protein>
<dbReference type="InterPro" id="IPR045886">
    <property type="entry name" value="ThiF/MoeB/HesA"/>
</dbReference>
<evidence type="ECO:0000256" key="2">
    <source>
        <dbReference type="SAM" id="MobiDB-lite"/>
    </source>
</evidence>
<feature type="region of interest" description="Disordered" evidence="2">
    <location>
        <begin position="21"/>
        <end position="40"/>
    </location>
</feature>